<evidence type="ECO:0000256" key="5">
    <source>
        <dbReference type="ARBA" id="ARBA00022679"/>
    </source>
</evidence>
<name>A0A1F8EYM5_9BACT</name>
<evidence type="ECO:0000256" key="1">
    <source>
        <dbReference type="ARBA" id="ARBA00004496"/>
    </source>
</evidence>
<dbReference type="InterPro" id="IPR005750">
    <property type="entry name" value="UDP_GlcNAc_COvinyl_MurA"/>
</dbReference>
<comment type="function">
    <text evidence="12">Cell wall formation. Adds enolpyruvyl to UDP-N-acetylglucosamine.</text>
</comment>
<dbReference type="Pfam" id="PF00275">
    <property type="entry name" value="EPSP_synthase"/>
    <property type="match status" value="1"/>
</dbReference>
<keyword evidence="7 12" id="KW-0573">Peptidoglycan synthesis</keyword>
<dbReference type="GO" id="GO:0009252">
    <property type="term" value="P:peptidoglycan biosynthetic process"/>
    <property type="evidence" value="ECO:0007669"/>
    <property type="project" value="UniProtKB-UniRule"/>
</dbReference>
<dbReference type="UniPathway" id="UPA00219"/>
<evidence type="ECO:0000256" key="8">
    <source>
        <dbReference type="ARBA" id="ARBA00023306"/>
    </source>
</evidence>
<dbReference type="STRING" id="1802668.A2831_03535"/>
<evidence type="ECO:0000256" key="7">
    <source>
        <dbReference type="ARBA" id="ARBA00022984"/>
    </source>
</evidence>
<comment type="subcellular location">
    <subcellularLocation>
        <location evidence="1 12">Cytoplasm</location>
    </subcellularLocation>
</comment>
<feature type="binding site" evidence="12">
    <location>
        <begin position="26"/>
        <end position="27"/>
    </location>
    <ligand>
        <name>phosphoenolpyruvate</name>
        <dbReference type="ChEBI" id="CHEBI:58702"/>
    </ligand>
</feature>
<evidence type="ECO:0000256" key="2">
    <source>
        <dbReference type="ARBA" id="ARBA00004752"/>
    </source>
</evidence>
<keyword evidence="6 12" id="KW-0133">Cell shape</keyword>
<dbReference type="EC" id="2.5.1.7" evidence="12"/>
<comment type="caution">
    <text evidence="14">The sequence shown here is derived from an EMBL/GenBank/DDBJ whole genome shotgun (WGS) entry which is preliminary data.</text>
</comment>
<evidence type="ECO:0000256" key="6">
    <source>
        <dbReference type="ARBA" id="ARBA00022960"/>
    </source>
</evidence>
<gene>
    <name evidence="12" type="primary">murA</name>
    <name evidence="14" type="ORF">A2831_03535</name>
</gene>
<dbReference type="HAMAP" id="MF_00111">
    <property type="entry name" value="MurA"/>
    <property type="match status" value="1"/>
</dbReference>
<evidence type="ECO:0000256" key="12">
    <source>
        <dbReference type="HAMAP-Rule" id="MF_00111"/>
    </source>
</evidence>
<dbReference type="PANTHER" id="PTHR43783:SF1">
    <property type="entry name" value="UDP-N-ACETYLGLUCOSAMINE 1-CARBOXYVINYLTRANSFERASE"/>
    <property type="match status" value="1"/>
</dbReference>
<evidence type="ECO:0000256" key="9">
    <source>
        <dbReference type="ARBA" id="ARBA00023316"/>
    </source>
</evidence>
<comment type="caution">
    <text evidence="12">Lacks conserved residue(s) required for the propagation of feature annotation.</text>
</comment>
<organism evidence="14 15">
    <name type="scientific">Candidatus Yanofskybacteria bacterium RIFCSPHIGHO2_01_FULL_44_17</name>
    <dbReference type="NCBI Taxonomy" id="1802668"/>
    <lineage>
        <taxon>Bacteria</taxon>
        <taxon>Candidatus Yanofskyibacteriota</taxon>
    </lineage>
</organism>
<feature type="binding site" evidence="12">
    <location>
        <position position="97"/>
    </location>
    <ligand>
        <name>UDP-N-acetyl-alpha-D-glucosamine</name>
        <dbReference type="ChEBI" id="CHEBI:57705"/>
    </ligand>
</feature>
<keyword evidence="5 12" id="KW-0808">Transferase</keyword>
<dbReference type="GO" id="GO:0071555">
    <property type="term" value="P:cell wall organization"/>
    <property type="evidence" value="ECO:0007669"/>
    <property type="project" value="UniProtKB-KW"/>
</dbReference>
<dbReference type="InterPro" id="IPR050068">
    <property type="entry name" value="MurA_subfamily"/>
</dbReference>
<dbReference type="Proteomes" id="UP000177507">
    <property type="component" value="Unassembled WGS sequence"/>
</dbReference>
<dbReference type="GO" id="GO:0005737">
    <property type="term" value="C:cytoplasm"/>
    <property type="evidence" value="ECO:0007669"/>
    <property type="project" value="UniProtKB-SubCell"/>
</dbReference>
<reference evidence="14 15" key="1">
    <citation type="journal article" date="2016" name="Nat. Commun.">
        <title>Thousands of microbial genomes shed light on interconnected biogeochemical processes in an aquifer system.</title>
        <authorList>
            <person name="Anantharaman K."/>
            <person name="Brown C.T."/>
            <person name="Hug L.A."/>
            <person name="Sharon I."/>
            <person name="Castelle C.J."/>
            <person name="Probst A.J."/>
            <person name="Thomas B.C."/>
            <person name="Singh A."/>
            <person name="Wilkins M.J."/>
            <person name="Karaoz U."/>
            <person name="Brodie E.L."/>
            <person name="Williams K.H."/>
            <person name="Hubbard S.S."/>
            <person name="Banfield J.F."/>
        </authorList>
    </citation>
    <scope>NUCLEOTIDE SEQUENCE [LARGE SCALE GENOMIC DNA]</scope>
</reference>
<evidence type="ECO:0000259" key="13">
    <source>
        <dbReference type="Pfam" id="PF00275"/>
    </source>
</evidence>
<dbReference type="InterPro" id="IPR013792">
    <property type="entry name" value="RNA3'P_cycl/enolpyr_Trfase_a/b"/>
</dbReference>
<dbReference type="SUPFAM" id="SSF55205">
    <property type="entry name" value="EPT/RTPC-like"/>
    <property type="match status" value="1"/>
</dbReference>
<dbReference type="InterPro" id="IPR001986">
    <property type="entry name" value="Enolpyruvate_Tfrase_dom"/>
</dbReference>
<dbReference type="EMBL" id="MGJI01000007">
    <property type="protein sequence ID" value="OGN05588.1"/>
    <property type="molecule type" value="Genomic_DNA"/>
</dbReference>
<keyword evidence="3 12" id="KW-0963">Cytoplasm</keyword>
<evidence type="ECO:0000256" key="4">
    <source>
        <dbReference type="ARBA" id="ARBA00022618"/>
    </source>
</evidence>
<evidence type="ECO:0000256" key="10">
    <source>
        <dbReference type="ARBA" id="ARBA00038367"/>
    </source>
</evidence>
<comment type="similarity">
    <text evidence="10 12">Belongs to the EPSP synthase family. MurA subfamily.</text>
</comment>
<feature type="modified residue" description="2-(S-cysteinyl)pyruvic acid O-phosphothioketal" evidence="12">
    <location>
        <position position="121"/>
    </location>
</feature>
<dbReference type="GO" id="GO:0051301">
    <property type="term" value="P:cell division"/>
    <property type="evidence" value="ECO:0007669"/>
    <property type="project" value="UniProtKB-KW"/>
</dbReference>
<dbReference type="InterPro" id="IPR036968">
    <property type="entry name" value="Enolpyruvate_Tfrase_sf"/>
</dbReference>
<dbReference type="PANTHER" id="PTHR43783">
    <property type="entry name" value="UDP-N-ACETYLGLUCOSAMINE 1-CARBOXYVINYLTRANSFERASE"/>
    <property type="match status" value="1"/>
</dbReference>
<keyword evidence="12" id="KW-0670">Pyruvate</keyword>
<dbReference type="GO" id="GO:0008760">
    <property type="term" value="F:UDP-N-acetylglucosamine 1-carboxyvinyltransferase activity"/>
    <property type="evidence" value="ECO:0007669"/>
    <property type="project" value="UniProtKB-UniRule"/>
</dbReference>
<comment type="catalytic activity">
    <reaction evidence="11 12">
        <text>phosphoenolpyruvate + UDP-N-acetyl-alpha-D-glucosamine = UDP-N-acetyl-3-O-(1-carboxyvinyl)-alpha-D-glucosamine + phosphate</text>
        <dbReference type="Rhea" id="RHEA:18681"/>
        <dbReference type="ChEBI" id="CHEBI:43474"/>
        <dbReference type="ChEBI" id="CHEBI:57705"/>
        <dbReference type="ChEBI" id="CHEBI:58702"/>
        <dbReference type="ChEBI" id="CHEBI:68483"/>
        <dbReference type="EC" id="2.5.1.7"/>
    </reaction>
</comment>
<protein>
    <recommendedName>
        <fullName evidence="12">UDP-N-acetylglucosamine 1-carboxyvinyltransferase</fullName>
        <ecNumber evidence="12">2.5.1.7</ecNumber>
    </recommendedName>
    <alternativeName>
        <fullName evidence="12">Enoylpyruvate transferase</fullName>
    </alternativeName>
    <alternativeName>
        <fullName evidence="12">UDP-N-acetylglucosamine enolpyruvyl transferase</fullName>
        <shortName evidence="12">EPT</shortName>
    </alternativeName>
</protein>
<feature type="active site" description="Proton donor" evidence="12">
    <location>
        <position position="121"/>
    </location>
</feature>
<comment type="pathway">
    <text evidence="2 12">Cell wall biogenesis; peptidoglycan biosynthesis.</text>
</comment>
<dbReference type="NCBIfam" id="NF006873">
    <property type="entry name" value="PRK09369.1"/>
    <property type="match status" value="1"/>
</dbReference>
<accession>A0A1F8EYM5</accession>
<keyword evidence="9 12" id="KW-0961">Cell wall biogenesis/degradation</keyword>
<dbReference type="Gene3D" id="3.65.10.10">
    <property type="entry name" value="Enolpyruvate transferase domain"/>
    <property type="match status" value="2"/>
</dbReference>
<sequence>MLPDRRYYKITGKAPLSGEVSVTGAKNAITKQLVASLLTTEPCIFNNVPKIKEIDKVLEMLGELGSVYEWLDEHTLKIQTLEIKYARVNPRFQRYNRIPILLLGPLLHRVGRASVPIPGGCKIGSRPVDFHLLALESMGARISSPDNKDYDAMGNGPTGKGLVLPSSIPGQGIINIVLPYPSVGATENIILAAVLAKGVTSIFNAAIEPEVWDTIIFLQKMGAKIRKDGDRCITINGVEGLNGASHHTIPDRIEAASFASLALATNGRIFIRNASDEHMASFLDKFSLAGGGYECCADGMMFFQSKQNIQPVHIETDVHPGFMTDWQQPLAVALTQANGTSVIHETVYEKRFDYTSDLNTMGAKTDLLPFCLGASCRFHDKNYFHSCVISGPSKLSGSKIHIPDLRAGFAYIIAALIAEGTSCISGIEYLERGYANIPEKLAAIGAKIEVEAKQFPPP</sequence>
<dbReference type="GO" id="GO:0008360">
    <property type="term" value="P:regulation of cell shape"/>
    <property type="evidence" value="ECO:0007669"/>
    <property type="project" value="UniProtKB-KW"/>
</dbReference>
<evidence type="ECO:0000313" key="15">
    <source>
        <dbReference type="Proteomes" id="UP000177507"/>
    </source>
</evidence>
<evidence type="ECO:0000256" key="11">
    <source>
        <dbReference type="ARBA" id="ARBA00047527"/>
    </source>
</evidence>
<feature type="binding site" evidence="12">
    <location>
        <position position="347"/>
    </location>
    <ligand>
        <name>UDP-N-acetyl-alpha-D-glucosamine</name>
        <dbReference type="ChEBI" id="CHEBI:57705"/>
    </ligand>
</feature>
<feature type="domain" description="Enolpyruvate transferase" evidence="13">
    <location>
        <begin position="11"/>
        <end position="441"/>
    </location>
</feature>
<keyword evidence="8 12" id="KW-0131">Cell cycle</keyword>
<proteinExistence type="inferred from homology"/>
<dbReference type="CDD" id="cd01555">
    <property type="entry name" value="UdpNAET"/>
    <property type="match status" value="1"/>
</dbReference>
<feature type="binding site" evidence="12">
    <location>
        <position position="325"/>
    </location>
    <ligand>
        <name>UDP-N-acetyl-alpha-D-glucosamine</name>
        <dbReference type="ChEBI" id="CHEBI:57705"/>
    </ligand>
</feature>
<dbReference type="GO" id="GO:0019277">
    <property type="term" value="P:UDP-N-acetylgalactosamine biosynthetic process"/>
    <property type="evidence" value="ECO:0007669"/>
    <property type="project" value="InterPro"/>
</dbReference>
<dbReference type="NCBIfam" id="TIGR01072">
    <property type="entry name" value="murA"/>
    <property type="match status" value="1"/>
</dbReference>
<evidence type="ECO:0000313" key="14">
    <source>
        <dbReference type="EMBL" id="OGN05588.1"/>
    </source>
</evidence>
<keyword evidence="4 12" id="KW-0132">Cell division</keyword>
<dbReference type="AlphaFoldDB" id="A0A1F8EYM5"/>
<evidence type="ECO:0000256" key="3">
    <source>
        <dbReference type="ARBA" id="ARBA00022490"/>
    </source>
</evidence>